<evidence type="ECO:0000256" key="3">
    <source>
        <dbReference type="ARBA" id="ARBA00012426"/>
    </source>
</evidence>
<dbReference type="SFLD" id="SFLDS00055">
    <property type="entry name" value="Pyruvoyl-Dependent_Histidine/A"/>
    <property type="match status" value="1"/>
</dbReference>
<keyword evidence="4" id="KW-0210">Decarboxylase</keyword>
<comment type="catalytic activity">
    <reaction evidence="7">
        <text>L-arginine + H(+) = agmatine + CO2</text>
        <dbReference type="Rhea" id="RHEA:17641"/>
        <dbReference type="ChEBI" id="CHEBI:15378"/>
        <dbReference type="ChEBI" id="CHEBI:16526"/>
        <dbReference type="ChEBI" id="CHEBI:32682"/>
        <dbReference type="ChEBI" id="CHEBI:58145"/>
        <dbReference type="EC" id="4.1.1.19"/>
    </reaction>
</comment>
<dbReference type="InterPro" id="IPR016105">
    <property type="entry name" value="Pyr-dep_his/arg-deCO2ase_sand"/>
</dbReference>
<dbReference type="GO" id="GO:0008792">
    <property type="term" value="F:arginine decarboxylase activity"/>
    <property type="evidence" value="ECO:0007669"/>
    <property type="project" value="UniProtKB-EC"/>
</dbReference>
<keyword evidence="9" id="KW-1185">Reference proteome</keyword>
<protein>
    <recommendedName>
        <fullName evidence="3">arginine decarboxylase</fullName>
        <ecNumber evidence="3">4.1.1.19</ecNumber>
    </recommendedName>
</protein>
<dbReference type="OrthoDB" id="30748at2157"/>
<evidence type="ECO:0000256" key="4">
    <source>
        <dbReference type="ARBA" id="ARBA00022793"/>
    </source>
</evidence>
<gene>
    <name evidence="8" type="ORF">AMET1_0692</name>
</gene>
<evidence type="ECO:0000313" key="8">
    <source>
        <dbReference type="EMBL" id="OUJ19040.1"/>
    </source>
</evidence>
<dbReference type="SUPFAM" id="SSF56271">
    <property type="entry name" value="Pyruvoyl-dependent histidine and arginine decarboxylases"/>
    <property type="match status" value="1"/>
</dbReference>
<sequence length="151" mass="16438">MKFKPNKISITSGTGESEHQLNAYDRALKNAGVGDLNLIKVSSILPENCKIKNKPQIPPGSFTPSVISKQTTNKNQVISAAIAIAECEKGIGLICEHSAPTIEKTTVNKTKKMLNQMAEDRNKTIKKIHIESEQIIPTKTGAAVAVAVFWR</sequence>
<evidence type="ECO:0000256" key="6">
    <source>
        <dbReference type="ARBA" id="ARBA00023317"/>
    </source>
</evidence>
<dbReference type="EMBL" id="MRZU01000003">
    <property type="protein sequence ID" value="OUJ19040.1"/>
    <property type="molecule type" value="Genomic_DNA"/>
</dbReference>
<dbReference type="NCBIfam" id="TIGR00286">
    <property type="entry name" value="pyruvoyl-dependent arginine decarboxylase"/>
    <property type="match status" value="1"/>
</dbReference>
<dbReference type="Proteomes" id="UP000195137">
    <property type="component" value="Unassembled WGS sequence"/>
</dbReference>
<organism evidence="8 9">
    <name type="scientific">Methanonatronarchaeum thermophilum</name>
    <dbReference type="NCBI Taxonomy" id="1927129"/>
    <lineage>
        <taxon>Archaea</taxon>
        <taxon>Methanobacteriati</taxon>
        <taxon>Methanobacteriota</taxon>
        <taxon>Methanonatronarchaeia</taxon>
        <taxon>Methanonatronarchaeales</taxon>
        <taxon>Methanonatronarchaeaceae</taxon>
        <taxon>Methanonatronarchaeum</taxon>
    </lineage>
</organism>
<comment type="cofactor">
    <cofactor evidence="1">
        <name>pyruvate</name>
        <dbReference type="ChEBI" id="CHEBI:15361"/>
    </cofactor>
</comment>
<dbReference type="PANTHER" id="PTHR40438">
    <property type="entry name" value="PYRUVOYL-DEPENDENT ARGININE DECARBOXYLASE"/>
    <property type="match status" value="1"/>
</dbReference>
<dbReference type="AlphaFoldDB" id="A0A1Y3GCS3"/>
<dbReference type="GO" id="GO:0006527">
    <property type="term" value="P:L-arginine catabolic process"/>
    <property type="evidence" value="ECO:0007669"/>
    <property type="project" value="InterPro"/>
</dbReference>
<evidence type="ECO:0000256" key="5">
    <source>
        <dbReference type="ARBA" id="ARBA00023239"/>
    </source>
</evidence>
<dbReference type="SFLD" id="SFLDG01170">
    <property type="entry name" value="Pyruvoyl-dependent_arginine_de"/>
    <property type="match status" value="1"/>
</dbReference>
<evidence type="ECO:0000256" key="2">
    <source>
        <dbReference type="ARBA" id="ARBA00007412"/>
    </source>
</evidence>
<dbReference type="Pfam" id="PF01862">
    <property type="entry name" value="PvlArgDC"/>
    <property type="match status" value="1"/>
</dbReference>
<proteinExistence type="inferred from homology"/>
<dbReference type="Gene3D" id="3.30.60.30">
    <property type="match status" value="1"/>
</dbReference>
<dbReference type="InterPro" id="IPR016104">
    <property type="entry name" value="Pyr-dep_his/arg-deCO2ase"/>
</dbReference>
<dbReference type="PIRSF" id="PIRSF005216">
    <property type="entry name" value="Pyruvoyl-dep_arg_deCO2ase"/>
    <property type="match status" value="1"/>
</dbReference>
<keyword evidence="6" id="KW-0670">Pyruvate</keyword>
<accession>A0A1Y3GCS3</accession>
<dbReference type="Gene3D" id="3.50.20.10">
    <property type="entry name" value="Pyruvoyl-Dependent Histidine Decarboxylase, subunit B"/>
    <property type="match status" value="1"/>
</dbReference>
<comment type="caution">
    <text evidence="8">The sequence shown here is derived from an EMBL/GenBank/DDBJ whole genome shotgun (WGS) entry which is preliminary data.</text>
</comment>
<comment type="similarity">
    <text evidence="2">Belongs to the PdaD family.</text>
</comment>
<name>A0A1Y3GCS3_9EURY</name>
<dbReference type="RefSeq" id="WP_086637089.1">
    <property type="nucleotide sequence ID" value="NZ_MRZU01000003.1"/>
</dbReference>
<evidence type="ECO:0000256" key="7">
    <source>
        <dbReference type="ARBA" id="ARBA00049309"/>
    </source>
</evidence>
<reference evidence="8 9" key="1">
    <citation type="submission" date="2016-12" db="EMBL/GenBank/DDBJ databases">
        <title>Discovery of methanogenic haloarchaea.</title>
        <authorList>
            <person name="Sorokin D.Y."/>
            <person name="Makarova K.S."/>
            <person name="Abbas B."/>
            <person name="Ferrer M."/>
            <person name="Golyshin P.N."/>
        </authorList>
    </citation>
    <scope>NUCLEOTIDE SEQUENCE [LARGE SCALE GENOMIC DNA]</scope>
    <source>
        <strain evidence="8">AMET1</strain>
    </source>
</reference>
<dbReference type="PANTHER" id="PTHR40438:SF1">
    <property type="entry name" value="PYRUVOYL-DEPENDENT ARGININE DECARBOXYLASE"/>
    <property type="match status" value="1"/>
</dbReference>
<dbReference type="EC" id="4.1.1.19" evidence="3"/>
<dbReference type="InterPro" id="IPR002724">
    <property type="entry name" value="Pyruvoyl-dep_arg_deCO2ase"/>
</dbReference>
<keyword evidence="5" id="KW-0456">Lyase</keyword>
<evidence type="ECO:0000313" key="9">
    <source>
        <dbReference type="Proteomes" id="UP000195137"/>
    </source>
</evidence>
<evidence type="ECO:0000256" key="1">
    <source>
        <dbReference type="ARBA" id="ARBA00001928"/>
    </source>
</evidence>